<protein>
    <submittedName>
        <fullName evidence="3">Uncharacterized protein</fullName>
    </submittedName>
</protein>
<dbReference type="EMBL" id="JH711591">
    <property type="protein sequence ID" value="EIW74535.1"/>
    <property type="molecule type" value="Genomic_DNA"/>
</dbReference>
<dbReference type="RefSeq" id="XP_007775154.1">
    <property type="nucleotide sequence ID" value="XM_007776964.1"/>
</dbReference>
<feature type="transmembrane region" description="Helical" evidence="2">
    <location>
        <begin position="23"/>
        <end position="41"/>
    </location>
</feature>
<feature type="region of interest" description="Disordered" evidence="1">
    <location>
        <begin position="308"/>
        <end position="332"/>
    </location>
</feature>
<keyword evidence="4" id="KW-1185">Reference proteome</keyword>
<evidence type="ECO:0000256" key="2">
    <source>
        <dbReference type="SAM" id="Phobius"/>
    </source>
</evidence>
<reference evidence="4" key="1">
    <citation type="journal article" date="2012" name="Science">
        <title>The Paleozoic origin of enzymatic lignin decomposition reconstructed from 31 fungal genomes.</title>
        <authorList>
            <person name="Floudas D."/>
            <person name="Binder M."/>
            <person name="Riley R."/>
            <person name="Barry K."/>
            <person name="Blanchette R.A."/>
            <person name="Henrissat B."/>
            <person name="Martinez A.T."/>
            <person name="Otillar R."/>
            <person name="Spatafora J.W."/>
            <person name="Yadav J.S."/>
            <person name="Aerts A."/>
            <person name="Benoit I."/>
            <person name="Boyd A."/>
            <person name="Carlson A."/>
            <person name="Copeland A."/>
            <person name="Coutinho P.M."/>
            <person name="de Vries R.P."/>
            <person name="Ferreira P."/>
            <person name="Findley K."/>
            <person name="Foster B."/>
            <person name="Gaskell J."/>
            <person name="Glotzer D."/>
            <person name="Gorecki P."/>
            <person name="Heitman J."/>
            <person name="Hesse C."/>
            <person name="Hori C."/>
            <person name="Igarashi K."/>
            <person name="Jurgens J.A."/>
            <person name="Kallen N."/>
            <person name="Kersten P."/>
            <person name="Kohler A."/>
            <person name="Kuees U."/>
            <person name="Kumar T.K.A."/>
            <person name="Kuo A."/>
            <person name="LaButti K."/>
            <person name="Larrondo L.F."/>
            <person name="Lindquist E."/>
            <person name="Ling A."/>
            <person name="Lombard V."/>
            <person name="Lucas S."/>
            <person name="Lundell T."/>
            <person name="Martin R."/>
            <person name="McLaughlin D.J."/>
            <person name="Morgenstern I."/>
            <person name="Morin E."/>
            <person name="Murat C."/>
            <person name="Nagy L.G."/>
            <person name="Nolan M."/>
            <person name="Ohm R.A."/>
            <person name="Patyshakuliyeva A."/>
            <person name="Rokas A."/>
            <person name="Ruiz-Duenas F.J."/>
            <person name="Sabat G."/>
            <person name="Salamov A."/>
            <person name="Samejima M."/>
            <person name="Schmutz J."/>
            <person name="Slot J.C."/>
            <person name="St John F."/>
            <person name="Stenlid J."/>
            <person name="Sun H."/>
            <person name="Sun S."/>
            <person name="Syed K."/>
            <person name="Tsang A."/>
            <person name="Wiebenga A."/>
            <person name="Young D."/>
            <person name="Pisabarro A."/>
            <person name="Eastwood D.C."/>
            <person name="Martin F."/>
            <person name="Cullen D."/>
            <person name="Grigoriev I.V."/>
            <person name="Hibbett D.S."/>
        </authorList>
    </citation>
    <scope>NUCLEOTIDE SEQUENCE [LARGE SCALE GENOMIC DNA]</scope>
    <source>
        <strain evidence="4">RWD-64-598 SS2</strain>
    </source>
</reference>
<feature type="transmembrane region" description="Helical" evidence="2">
    <location>
        <begin position="161"/>
        <end position="181"/>
    </location>
</feature>
<name>R7SF81_CONPW</name>
<organism evidence="3 4">
    <name type="scientific">Coniophora puteana (strain RWD-64-598)</name>
    <name type="common">Brown rot fungus</name>
    <dbReference type="NCBI Taxonomy" id="741705"/>
    <lineage>
        <taxon>Eukaryota</taxon>
        <taxon>Fungi</taxon>
        <taxon>Dikarya</taxon>
        <taxon>Basidiomycota</taxon>
        <taxon>Agaricomycotina</taxon>
        <taxon>Agaricomycetes</taxon>
        <taxon>Agaricomycetidae</taxon>
        <taxon>Boletales</taxon>
        <taxon>Coniophorineae</taxon>
        <taxon>Coniophoraceae</taxon>
        <taxon>Coniophora</taxon>
    </lineage>
</organism>
<gene>
    <name evidence="3" type="ORF">CONPUDRAFT_77837</name>
</gene>
<accession>R7SF81</accession>
<evidence type="ECO:0000313" key="3">
    <source>
        <dbReference type="EMBL" id="EIW74535.1"/>
    </source>
</evidence>
<sequence>MSSLSCQSPSISTVLVAPLEAGVLANTFLTGTFFVQAYVYFTRFSEDKWPFKTVLGNCASEGAFLWDMTILALKSPLDLLTLPNSMMAVIVMINCTALLVQACFCALLCENWSNYIQVVFRLSTVEDLKEVLGPHDIGFVLYVPPTDLMVFWTRIRTTTTVTFSIVFASDLWITLATSYYLQKSRRSSAFSPTNLGFVFNRLTIWTIGKVILASSIRDCANVQTRNWFMHEKLTAVSMVLLIEIKRSFNHGFEDAWTSAFCIYGSARRRLGVLIVTCFSLHQCLNGGLVKYERSLDNPTKIQRCNSGEVYQSASPESLDEDGETPPQVVEGP</sequence>
<proteinExistence type="predicted"/>
<dbReference type="KEGG" id="cput:CONPUDRAFT_77837"/>
<dbReference type="GeneID" id="19209668"/>
<feature type="transmembrane region" description="Helical" evidence="2">
    <location>
        <begin position="85"/>
        <end position="109"/>
    </location>
</feature>
<keyword evidence="2" id="KW-0812">Transmembrane</keyword>
<evidence type="ECO:0000313" key="4">
    <source>
        <dbReference type="Proteomes" id="UP000053558"/>
    </source>
</evidence>
<dbReference type="AlphaFoldDB" id="R7SF81"/>
<dbReference type="OrthoDB" id="2535105at2759"/>
<evidence type="ECO:0000256" key="1">
    <source>
        <dbReference type="SAM" id="MobiDB-lite"/>
    </source>
</evidence>
<dbReference type="Proteomes" id="UP000053558">
    <property type="component" value="Unassembled WGS sequence"/>
</dbReference>
<keyword evidence="2" id="KW-1133">Transmembrane helix</keyword>
<keyword evidence="2" id="KW-0472">Membrane</keyword>